<dbReference type="GO" id="GO:0003677">
    <property type="term" value="F:DNA binding"/>
    <property type="evidence" value="ECO:0007669"/>
    <property type="project" value="InterPro"/>
</dbReference>
<dbReference type="InterPro" id="IPR011067">
    <property type="entry name" value="Plasmid_toxin/cell-grow_inhib"/>
</dbReference>
<comment type="similarity">
    <text evidence="1">Belongs to the PemK/MazF family.</text>
</comment>
<feature type="non-terminal residue" evidence="3">
    <location>
        <position position="67"/>
    </location>
</feature>
<evidence type="ECO:0000256" key="2">
    <source>
        <dbReference type="ARBA" id="ARBA00022649"/>
    </source>
</evidence>
<dbReference type="InterPro" id="IPR003477">
    <property type="entry name" value="PemK-like"/>
</dbReference>
<dbReference type="Pfam" id="PF02452">
    <property type="entry name" value="PemK_toxin"/>
    <property type="match status" value="1"/>
</dbReference>
<dbReference type="SUPFAM" id="SSF50118">
    <property type="entry name" value="Cell growth inhibitor/plasmid maintenance toxic component"/>
    <property type="match status" value="1"/>
</dbReference>
<sequence length="67" mass="7058">MLVTAQRILDASPSVVHVVPLTSTVRRFHSEVVVEPDAANGLSGVSAARCQHLRAVSPSRIAGIRGN</sequence>
<keyword evidence="2" id="KW-1277">Toxin-antitoxin system</keyword>
<reference evidence="3" key="1">
    <citation type="submission" date="2020-02" db="EMBL/GenBank/DDBJ databases">
        <authorList>
            <person name="Meier V. D."/>
        </authorList>
    </citation>
    <scope>NUCLEOTIDE SEQUENCE</scope>
    <source>
        <strain evidence="3">AVDCRST_MAG76</strain>
    </source>
</reference>
<evidence type="ECO:0000256" key="1">
    <source>
        <dbReference type="ARBA" id="ARBA00007521"/>
    </source>
</evidence>
<protein>
    <submittedName>
        <fullName evidence="3">Uncharacterized protein</fullName>
    </submittedName>
</protein>
<dbReference type="Gene3D" id="2.30.30.110">
    <property type="match status" value="1"/>
</dbReference>
<evidence type="ECO:0000313" key="3">
    <source>
        <dbReference type="EMBL" id="CAA9223691.1"/>
    </source>
</evidence>
<gene>
    <name evidence="3" type="ORF">AVDCRST_MAG76-805</name>
</gene>
<dbReference type="EMBL" id="CADCSZ010000049">
    <property type="protein sequence ID" value="CAA9223691.1"/>
    <property type="molecule type" value="Genomic_DNA"/>
</dbReference>
<name>A0A6J4HHZ0_9ACTN</name>
<organism evidence="3">
    <name type="scientific">uncultured Acidimicrobiales bacterium</name>
    <dbReference type="NCBI Taxonomy" id="310071"/>
    <lineage>
        <taxon>Bacteria</taxon>
        <taxon>Bacillati</taxon>
        <taxon>Actinomycetota</taxon>
        <taxon>Acidimicrobiia</taxon>
        <taxon>Acidimicrobiales</taxon>
        <taxon>environmental samples</taxon>
    </lineage>
</organism>
<proteinExistence type="inferred from homology"/>
<accession>A0A6J4HHZ0</accession>
<dbReference type="AlphaFoldDB" id="A0A6J4HHZ0"/>